<evidence type="ECO:0000313" key="10">
    <source>
        <dbReference type="Proteomes" id="UP001589595"/>
    </source>
</evidence>
<evidence type="ECO:0000256" key="6">
    <source>
        <dbReference type="ARBA" id="ARBA00023288"/>
    </source>
</evidence>
<dbReference type="Gene3D" id="3.40.50.2300">
    <property type="match status" value="2"/>
</dbReference>
<gene>
    <name evidence="9" type="ORF">ACFFOL_13340</name>
</gene>
<dbReference type="InterPro" id="IPR050957">
    <property type="entry name" value="BMP_lipoprotein"/>
</dbReference>
<evidence type="ECO:0000256" key="1">
    <source>
        <dbReference type="ARBA" id="ARBA00004193"/>
    </source>
</evidence>
<comment type="similarity">
    <text evidence="2">Belongs to the BMP lipoprotein family.</text>
</comment>
<keyword evidence="5" id="KW-0472">Membrane</keyword>
<dbReference type="AlphaFoldDB" id="A0ABD5MMY9"/>
<dbReference type="PANTHER" id="PTHR34296">
    <property type="entry name" value="TRANSCRIPTIONAL ACTIVATOR PROTEIN MED"/>
    <property type="match status" value="1"/>
</dbReference>
<feature type="compositionally biased region" description="Basic and acidic residues" evidence="7">
    <location>
        <begin position="11"/>
        <end position="26"/>
    </location>
</feature>
<dbReference type="PANTHER" id="PTHR34296:SF2">
    <property type="entry name" value="ABC TRANSPORTER GUANOSINE-BINDING PROTEIN NUPN"/>
    <property type="match status" value="1"/>
</dbReference>
<feature type="domain" description="ABC transporter substrate-binding protein PnrA-like" evidence="8">
    <location>
        <begin position="96"/>
        <end position="392"/>
    </location>
</feature>
<dbReference type="RefSeq" id="WP_225935085.1">
    <property type="nucleotide sequence ID" value="NZ_CP082286.1"/>
</dbReference>
<accession>A0ABD5MMY9</accession>
<evidence type="ECO:0000256" key="7">
    <source>
        <dbReference type="SAM" id="MobiDB-lite"/>
    </source>
</evidence>
<evidence type="ECO:0000256" key="3">
    <source>
        <dbReference type="ARBA" id="ARBA00022475"/>
    </source>
</evidence>
<dbReference type="InterPro" id="IPR003760">
    <property type="entry name" value="PnrA-like"/>
</dbReference>
<dbReference type="GO" id="GO:0005886">
    <property type="term" value="C:plasma membrane"/>
    <property type="evidence" value="ECO:0007669"/>
    <property type="project" value="UniProtKB-SubCell"/>
</dbReference>
<feature type="compositionally biased region" description="Gly residues" evidence="7">
    <location>
        <begin position="43"/>
        <end position="52"/>
    </location>
</feature>
<evidence type="ECO:0000313" key="9">
    <source>
        <dbReference type="EMBL" id="MFB9825150.1"/>
    </source>
</evidence>
<comment type="subcellular location">
    <subcellularLocation>
        <location evidence="1">Cell membrane</location>
        <topology evidence="1">Lipid-anchor</topology>
    </subcellularLocation>
</comment>
<dbReference type="Proteomes" id="UP001589595">
    <property type="component" value="Unassembled WGS sequence"/>
</dbReference>
<comment type="caution">
    <text evidence="9">The sequence shown here is derived from an EMBL/GenBank/DDBJ whole genome shotgun (WGS) entry which is preliminary data.</text>
</comment>
<feature type="region of interest" description="Disordered" evidence="7">
    <location>
        <begin position="1"/>
        <end position="97"/>
    </location>
</feature>
<sequence length="412" mass="42253">MRNPDGDTTDDVSRSEPSRRSVDRRTLLSSGAAVLGGTVLAGCTGGGGNGDDGNGDDGNGDGGGSGDGGGNGDDGGNGGDDGGDGGDNGGETTNVAIVSSPAGFDDNAFNDLALEGLQSAAEEYDIEINEVEETEQAQYQSTQSELAASGDYDLIVLVSYNHTEALTQNAVDYPDQNWMLINDHVDEPNVAGYTWANHEMSYLAGVLGGTMTTEELSHEGSETSPDSAQIGFVGGVDGSLINAFERSYVAGAEWVNSDVEVNVGYIGDYTDTDTAADIASSQYDDGADIVYHAAAAAGRGVFEAAQSNGRFAIGVDADQSVTLPDFQDVIIGSAVKYINEGTREVAVAVAEGNFESVTGPNTLGLEEEGVDCVIGQAFEGELPDAVSQNLDEAKQGIVDGDIDVPCTASGCN</sequence>
<protein>
    <submittedName>
        <fullName evidence="9">BMP family protein</fullName>
    </submittedName>
</protein>
<keyword evidence="4" id="KW-0732">Signal</keyword>
<dbReference type="Pfam" id="PF02608">
    <property type="entry name" value="Bmp"/>
    <property type="match status" value="1"/>
</dbReference>
<evidence type="ECO:0000256" key="4">
    <source>
        <dbReference type="ARBA" id="ARBA00022729"/>
    </source>
</evidence>
<dbReference type="CDD" id="cd06354">
    <property type="entry name" value="PBP1_PrnA-like"/>
    <property type="match status" value="1"/>
</dbReference>
<keyword evidence="6" id="KW-0449">Lipoprotein</keyword>
<keyword evidence="3" id="KW-1003">Cell membrane</keyword>
<dbReference type="EMBL" id="JBHMAJ010000009">
    <property type="protein sequence ID" value="MFB9825150.1"/>
    <property type="molecule type" value="Genomic_DNA"/>
</dbReference>
<organism evidence="9 10">
    <name type="scientific">Halobaculum roseum</name>
    <dbReference type="NCBI Taxonomy" id="2175149"/>
    <lineage>
        <taxon>Archaea</taxon>
        <taxon>Methanobacteriati</taxon>
        <taxon>Methanobacteriota</taxon>
        <taxon>Stenosarchaea group</taxon>
        <taxon>Halobacteria</taxon>
        <taxon>Halobacteriales</taxon>
        <taxon>Haloferacaceae</taxon>
        <taxon>Halobaculum</taxon>
    </lineage>
</organism>
<name>A0ABD5MMY9_9EURY</name>
<reference evidence="9" key="1">
    <citation type="submission" date="2024-09" db="EMBL/GenBank/DDBJ databases">
        <authorList>
            <person name="Sun Q."/>
        </authorList>
    </citation>
    <scope>NUCLEOTIDE SEQUENCE [LARGE SCALE GENOMIC DNA]</scope>
    <source>
        <strain evidence="9">JCM 31273</strain>
    </source>
</reference>
<dbReference type="InterPro" id="IPR028082">
    <property type="entry name" value="Peripla_BP_I"/>
</dbReference>
<feature type="compositionally biased region" description="Gly residues" evidence="7">
    <location>
        <begin position="60"/>
        <end position="89"/>
    </location>
</feature>
<dbReference type="GeneID" id="67211064"/>
<dbReference type="SUPFAM" id="SSF53822">
    <property type="entry name" value="Periplasmic binding protein-like I"/>
    <property type="match status" value="1"/>
</dbReference>
<keyword evidence="10" id="KW-1185">Reference proteome</keyword>
<feature type="compositionally biased region" description="Low complexity" evidence="7">
    <location>
        <begin position="31"/>
        <end position="42"/>
    </location>
</feature>
<evidence type="ECO:0000256" key="2">
    <source>
        <dbReference type="ARBA" id="ARBA00008610"/>
    </source>
</evidence>
<evidence type="ECO:0000259" key="8">
    <source>
        <dbReference type="Pfam" id="PF02608"/>
    </source>
</evidence>
<evidence type="ECO:0000256" key="5">
    <source>
        <dbReference type="ARBA" id="ARBA00023136"/>
    </source>
</evidence>
<proteinExistence type="inferred from homology"/>